<dbReference type="SUPFAM" id="SSF57701">
    <property type="entry name" value="Zn2/Cys6 DNA-binding domain"/>
    <property type="match status" value="1"/>
</dbReference>
<accession>A0A9P8UYA3</accession>
<name>A0A9P8UYA3_9PEZI</name>
<evidence type="ECO:0000256" key="5">
    <source>
        <dbReference type="ARBA" id="ARBA00023242"/>
    </source>
</evidence>
<dbReference type="GO" id="GO:0000981">
    <property type="term" value="F:DNA-binding transcription factor activity, RNA polymerase II-specific"/>
    <property type="evidence" value="ECO:0007669"/>
    <property type="project" value="InterPro"/>
</dbReference>
<keyword evidence="5" id="KW-0539">Nucleus</keyword>
<dbReference type="GO" id="GO:0003677">
    <property type="term" value="F:DNA binding"/>
    <property type="evidence" value="ECO:0007669"/>
    <property type="project" value="InterPro"/>
</dbReference>
<dbReference type="InterPro" id="IPR050815">
    <property type="entry name" value="TF_fung"/>
</dbReference>
<feature type="region of interest" description="Disordered" evidence="6">
    <location>
        <begin position="686"/>
        <end position="705"/>
    </location>
</feature>
<dbReference type="EMBL" id="JAGPXC010000001">
    <property type="protein sequence ID" value="KAH6660246.1"/>
    <property type="molecule type" value="Genomic_DNA"/>
</dbReference>
<dbReference type="PROSITE" id="PS50048">
    <property type="entry name" value="ZN2_CY6_FUNGAL_2"/>
    <property type="match status" value="1"/>
</dbReference>
<feature type="region of interest" description="Disordered" evidence="6">
    <location>
        <begin position="1"/>
        <end position="42"/>
    </location>
</feature>
<evidence type="ECO:0000256" key="1">
    <source>
        <dbReference type="ARBA" id="ARBA00004123"/>
    </source>
</evidence>
<dbReference type="Pfam" id="PF00172">
    <property type="entry name" value="Zn_clus"/>
    <property type="match status" value="1"/>
</dbReference>
<dbReference type="PROSITE" id="PS00463">
    <property type="entry name" value="ZN2_CY6_FUNGAL_1"/>
    <property type="match status" value="1"/>
</dbReference>
<dbReference type="CDD" id="cd00067">
    <property type="entry name" value="GAL4"/>
    <property type="match status" value="1"/>
</dbReference>
<feature type="region of interest" description="Disordered" evidence="6">
    <location>
        <begin position="111"/>
        <end position="143"/>
    </location>
</feature>
<protein>
    <submittedName>
        <fullName evidence="8">Fungal-specific transcription factor domain-containing protein</fullName>
    </submittedName>
</protein>
<evidence type="ECO:0000256" key="6">
    <source>
        <dbReference type="SAM" id="MobiDB-lite"/>
    </source>
</evidence>
<evidence type="ECO:0000256" key="4">
    <source>
        <dbReference type="ARBA" id="ARBA00023163"/>
    </source>
</evidence>
<proteinExistence type="predicted"/>
<dbReference type="PANTHER" id="PTHR47338:SF10">
    <property type="entry name" value="TRANSCRIPTION FACTOR DOMAIN-CONTAINING PROTEIN-RELATED"/>
    <property type="match status" value="1"/>
</dbReference>
<keyword evidence="4" id="KW-0804">Transcription</keyword>
<dbReference type="Proteomes" id="UP000758603">
    <property type="component" value="Unassembled WGS sequence"/>
</dbReference>
<dbReference type="GO" id="GO:0006351">
    <property type="term" value="P:DNA-templated transcription"/>
    <property type="evidence" value="ECO:0007669"/>
    <property type="project" value="InterPro"/>
</dbReference>
<dbReference type="SMART" id="SM00066">
    <property type="entry name" value="GAL4"/>
    <property type="match status" value="1"/>
</dbReference>
<comment type="subcellular location">
    <subcellularLocation>
        <location evidence="1">Nucleus</location>
    </subcellularLocation>
</comment>
<dbReference type="SMART" id="SM00906">
    <property type="entry name" value="Fungal_trans"/>
    <property type="match status" value="1"/>
</dbReference>
<dbReference type="GO" id="GO:0005634">
    <property type="term" value="C:nucleus"/>
    <property type="evidence" value="ECO:0007669"/>
    <property type="project" value="UniProtKB-SubCell"/>
</dbReference>
<organism evidence="8 9">
    <name type="scientific">Truncatella angustata</name>
    <dbReference type="NCBI Taxonomy" id="152316"/>
    <lineage>
        <taxon>Eukaryota</taxon>
        <taxon>Fungi</taxon>
        <taxon>Dikarya</taxon>
        <taxon>Ascomycota</taxon>
        <taxon>Pezizomycotina</taxon>
        <taxon>Sordariomycetes</taxon>
        <taxon>Xylariomycetidae</taxon>
        <taxon>Amphisphaeriales</taxon>
        <taxon>Sporocadaceae</taxon>
        <taxon>Truncatella</taxon>
    </lineage>
</organism>
<dbReference type="PANTHER" id="PTHR47338">
    <property type="entry name" value="ZN(II)2CYS6 TRANSCRIPTION FACTOR (EUROFUNG)-RELATED"/>
    <property type="match status" value="1"/>
</dbReference>
<evidence type="ECO:0000256" key="3">
    <source>
        <dbReference type="ARBA" id="ARBA00023015"/>
    </source>
</evidence>
<dbReference type="AlphaFoldDB" id="A0A9P8UYA3"/>
<dbReference type="CDD" id="cd12148">
    <property type="entry name" value="fungal_TF_MHR"/>
    <property type="match status" value="1"/>
</dbReference>
<gene>
    <name evidence="8" type="ORF">BKA67DRAFT_45638</name>
</gene>
<feature type="compositionally biased region" description="Polar residues" evidence="6">
    <location>
        <begin position="710"/>
        <end position="730"/>
    </location>
</feature>
<dbReference type="RefSeq" id="XP_045964377.1">
    <property type="nucleotide sequence ID" value="XM_046096894.1"/>
</dbReference>
<feature type="region of interest" description="Disordered" evidence="6">
    <location>
        <begin position="710"/>
        <end position="736"/>
    </location>
</feature>
<dbReference type="CDD" id="cd14653">
    <property type="entry name" value="ZIP_Gal4p-like"/>
    <property type="match status" value="1"/>
</dbReference>
<evidence type="ECO:0000313" key="9">
    <source>
        <dbReference type="Proteomes" id="UP000758603"/>
    </source>
</evidence>
<sequence length="903" mass="99251">MSAPGDLSNQNASRSDDERGSDGSPNAETNADAAARSTGNANVPKPKRLACMICRKRKLKCDGNKPSCSTCTRLGHSCAYDEVRRKSGPKRGYVKALEERLKQVESLLKTSDPITTTSAESSKAAQPTPKTFDNRNQPPATANFNVTTPSISIANDRDMDRWQFNGESPQAANLEEFNFAAAPNMQIHMENMASLPNNFTWEMIGLGLEEPLPPQGTIDELHQIFFEKVHPSVPMIHKFRYLAAMNLAPNQRPPVCLRYAIWTLACAITDKYTDLRDLFYQRARKYVEADYQKGYGEHMISVAHCQTHVLLASYEFKMMYFPRAWMSTGAAVRLSQMIGLHRLDGAGLDVKQCLPPPRDWTEREERRRTFWMAFCKDRYASIGTGWPMTIDEKDIMTHLPSTENAFEMSRPETTMTLAESMSPAGAAKLSSFGGIVLMACLFGRNLIHLHRPDADDRDHDLNGEFWKRHRNMDNILLNTSLCLPNYLKLPTGIGNPNIVFVNMNIHTSTICLHQAAIFKADKNKLPASVSAESKVRCITAANEIASIMRMISHLDLSTMNPFISFCLYVAARVFVQYLKSRPDDIQTVDSLRFLLSAMNALKRKNPLTESFLVQLDVDLEALGMRIPKLKTAFPRSADSPIVNPEVATKLRAQNLGTETCEKSNGLLAYKNECHFMKMGGDDGNAATAPDIASSNQNTGIHSVSGYDQTTQNWCPNDQRVSPGETSSVPTMGSGGMNQPMMFHMTSNAARVNTQNGYAEASSGGTNGMSASPNPDTSSDRPTPNSSSASENRNGTSGRTSFEASPLGGNQHMGTQAELDAATTAFFSDPNAFGMQTSGMGMTPGRSFVMTDGGGFSMPDGWNVMPGQSTGMTPGMTPVAEGVLRHLMDMPPMDAMDLGWDQGQ</sequence>
<dbReference type="OrthoDB" id="5600212at2759"/>
<feature type="region of interest" description="Disordered" evidence="6">
    <location>
        <begin position="757"/>
        <end position="812"/>
    </location>
</feature>
<keyword evidence="2" id="KW-0479">Metal-binding</keyword>
<evidence type="ECO:0000259" key="7">
    <source>
        <dbReference type="PROSITE" id="PS50048"/>
    </source>
</evidence>
<feature type="compositionally biased region" description="Polar residues" evidence="6">
    <location>
        <begin position="767"/>
        <end position="802"/>
    </location>
</feature>
<feature type="domain" description="Zn(2)-C6 fungal-type" evidence="7">
    <location>
        <begin position="50"/>
        <end position="80"/>
    </location>
</feature>
<feature type="compositionally biased region" description="Polar residues" evidence="6">
    <location>
        <begin position="692"/>
        <end position="705"/>
    </location>
</feature>
<dbReference type="InterPro" id="IPR001138">
    <property type="entry name" value="Zn2Cys6_DnaBD"/>
</dbReference>
<evidence type="ECO:0000256" key="2">
    <source>
        <dbReference type="ARBA" id="ARBA00022723"/>
    </source>
</evidence>
<keyword evidence="9" id="KW-1185">Reference proteome</keyword>
<dbReference type="GO" id="GO:0008270">
    <property type="term" value="F:zinc ion binding"/>
    <property type="evidence" value="ECO:0007669"/>
    <property type="project" value="InterPro"/>
</dbReference>
<comment type="caution">
    <text evidence="8">The sequence shown here is derived from an EMBL/GenBank/DDBJ whole genome shotgun (WGS) entry which is preliminary data.</text>
</comment>
<dbReference type="Gene3D" id="4.10.240.10">
    <property type="entry name" value="Zn(2)-C6 fungal-type DNA-binding domain"/>
    <property type="match status" value="1"/>
</dbReference>
<dbReference type="Pfam" id="PF04082">
    <property type="entry name" value="Fungal_trans"/>
    <property type="match status" value="1"/>
</dbReference>
<dbReference type="GeneID" id="70125786"/>
<keyword evidence="3" id="KW-0805">Transcription regulation</keyword>
<evidence type="ECO:0000313" key="8">
    <source>
        <dbReference type="EMBL" id="KAH6660246.1"/>
    </source>
</evidence>
<dbReference type="InterPro" id="IPR036864">
    <property type="entry name" value="Zn2-C6_fun-type_DNA-bd_sf"/>
</dbReference>
<dbReference type="InterPro" id="IPR007219">
    <property type="entry name" value="XnlR_reg_dom"/>
</dbReference>
<reference evidence="8" key="1">
    <citation type="journal article" date="2021" name="Nat. Commun.">
        <title>Genetic determinants of endophytism in the Arabidopsis root mycobiome.</title>
        <authorList>
            <person name="Mesny F."/>
            <person name="Miyauchi S."/>
            <person name="Thiergart T."/>
            <person name="Pickel B."/>
            <person name="Atanasova L."/>
            <person name="Karlsson M."/>
            <person name="Huettel B."/>
            <person name="Barry K.W."/>
            <person name="Haridas S."/>
            <person name="Chen C."/>
            <person name="Bauer D."/>
            <person name="Andreopoulos W."/>
            <person name="Pangilinan J."/>
            <person name="LaButti K."/>
            <person name="Riley R."/>
            <person name="Lipzen A."/>
            <person name="Clum A."/>
            <person name="Drula E."/>
            <person name="Henrissat B."/>
            <person name="Kohler A."/>
            <person name="Grigoriev I.V."/>
            <person name="Martin F.M."/>
            <person name="Hacquard S."/>
        </authorList>
    </citation>
    <scope>NUCLEOTIDE SEQUENCE</scope>
    <source>
        <strain evidence="8">MPI-SDFR-AT-0073</strain>
    </source>
</reference>